<dbReference type="KEGG" id="izh:FEM41_15740"/>
<dbReference type="Proteomes" id="UP000302163">
    <property type="component" value="Chromosome"/>
</dbReference>
<evidence type="ECO:0000256" key="1">
    <source>
        <dbReference type="SAM" id="Coils"/>
    </source>
</evidence>
<keyword evidence="4" id="KW-1185">Reference proteome</keyword>
<proteinExistence type="predicted"/>
<feature type="signal peptide" evidence="2">
    <location>
        <begin position="1"/>
        <end position="22"/>
    </location>
</feature>
<protein>
    <submittedName>
        <fullName evidence="3">DUF1090 domain-containing protein</fullName>
    </submittedName>
</protein>
<dbReference type="RefSeq" id="WP_138097129.1">
    <property type="nucleotide sequence ID" value="NZ_CP040428.1"/>
</dbReference>
<dbReference type="AlphaFoldDB" id="A0A4P8YLD7"/>
<dbReference type="EMBL" id="CP040428">
    <property type="protein sequence ID" value="QCT20993.1"/>
    <property type="molecule type" value="Genomic_DNA"/>
</dbReference>
<gene>
    <name evidence="3" type="ORF">FEM41_15740</name>
</gene>
<sequence length="141" mass="16125">MKKYSLLLGLAIATGSLNTALAAEDCATRRVALERELHIAEQYNHHRKAAGLRQALAEVKAHCTPESVTAENRAEIRKLKRKVEDKQRALRETEEDLAEARHKGDGEKIVKYRRKLAEKRGELREAQMRLGEARGDRGWWE</sequence>
<accession>A0A4P8YLD7</accession>
<keyword evidence="2" id="KW-0732">Signal</keyword>
<reference evidence="3 4" key="1">
    <citation type="submission" date="2019-05" db="EMBL/GenBank/DDBJ databases">
        <title>Complete genome sequence of Izhakiella calystegiae KSNA2, an endophyte isolated from beach morning glory (Calystegia soldanella).</title>
        <authorList>
            <person name="Jiang L."/>
            <person name="Jeong J.C."/>
            <person name="Kim C.Y."/>
            <person name="Kim D.H."/>
            <person name="Kim S.W."/>
            <person name="Lee j."/>
        </authorList>
    </citation>
    <scope>NUCLEOTIDE SEQUENCE [LARGE SCALE GENOMIC DNA]</scope>
    <source>
        <strain evidence="3 4">KSNA2</strain>
    </source>
</reference>
<evidence type="ECO:0000313" key="4">
    <source>
        <dbReference type="Proteomes" id="UP000302163"/>
    </source>
</evidence>
<dbReference type="InterPro" id="IPR009468">
    <property type="entry name" value="DUF1090"/>
</dbReference>
<organism evidence="3 4">
    <name type="scientific">Jejubacter calystegiae</name>
    <dbReference type="NCBI Taxonomy" id="2579935"/>
    <lineage>
        <taxon>Bacteria</taxon>
        <taxon>Pseudomonadati</taxon>
        <taxon>Pseudomonadota</taxon>
        <taxon>Gammaproteobacteria</taxon>
        <taxon>Enterobacterales</taxon>
        <taxon>Enterobacteriaceae</taxon>
        <taxon>Jejubacter</taxon>
    </lineage>
</organism>
<feature type="chain" id="PRO_5020321086" evidence="2">
    <location>
        <begin position="23"/>
        <end position="141"/>
    </location>
</feature>
<evidence type="ECO:0000313" key="3">
    <source>
        <dbReference type="EMBL" id="QCT20993.1"/>
    </source>
</evidence>
<dbReference type="OrthoDB" id="8689941at2"/>
<evidence type="ECO:0000256" key="2">
    <source>
        <dbReference type="SAM" id="SignalP"/>
    </source>
</evidence>
<name>A0A4P8YLD7_9ENTR</name>
<dbReference type="Pfam" id="PF06476">
    <property type="entry name" value="DUF1090"/>
    <property type="match status" value="1"/>
</dbReference>
<keyword evidence="1" id="KW-0175">Coiled coil</keyword>
<feature type="coiled-coil region" evidence="1">
    <location>
        <begin position="69"/>
        <end position="136"/>
    </location>
</feature>